<protein>
    <submittedName>
        <fullName evidence="2">Globin family profile domain-containing protein</fullName>
    </submittedName>
</protein>
<organism evidence="1 2">
    <name type="scientific">Panagrolaimus sp. JU765</name>
    <dbReference type="NCBI Taxonomy" id="591449"/>
    <lineage>
        <taxon>Eukaryota</taxon>
        <taxon>Metazoa</taxon>
        <taxon>Ecdysozoa</taxon>
        <taxon>Nematoda</taxon>
        <taxon>Chromadorea</taxon>
        <taxon>Rhabditida</taxon>
        <taxon>Tylenchina</taxon>
        <taxon>Panagrolaimomorpha</taxon>
        <taxon>Panagrolaimoidea</taxon>
        <taxon>Panagrolaimidae</taxon>
        <taxon>Panagrolaimus</taxon>
    </lineage>
</organism>
<dbReference type="WBParaSite" id="JU765_v2.g8370.t1">
    <property type="protein sequence ID" value="JU765_v2.g8370.t1"/>
    <property type="gene ID" value="JU765_v2.g8370"/>
</dbReference>
<proteinExistence type="predicted"/>
<reference evidence="2" key="1">
    <citation type="submission" date="2022-11" db="UniProtKB">
        <authorList>
            <consortium name="WormBaseParasite"/>
        </authorList>
    </citation>
    <scope>IDENTIFICATION</scope>
</reference>
<dbReference type="Proteomes" id="UP000887576">
    <property type="component" value="Unplaced"/>
</dbReference>
<evidence type="ECO:0000313" key="2">
    <source>
        <dbReference type="WBParaSite" id="JU765_v2.g8370.t1"/>
    </source>
</evidence>
<accession>A0AC34RM91</accession>
<sequence length="337" mass="37815">VSLSSAEDPSVATLLLAVEELRDQVEKSDYSLTIPRKKYPSFSEEEEDEERPMSEGGSTTALAVGMAAAAAAAHAASAPTSPHSILQAMKTVDFTGIDEKEQENFTPRRVVTDVDRRRQSLAQRRQSNVQLVQSVSGRRTSTTLIPLTMAQIHLVRSLWRQIYVSKGPTVIGQAIIHKLFFKLPKTKEQFRKCPIPKNFPNHDSFAKAHSKAMAEMMDNVVEQLDNLEAVAGQLERVGRCHARVMRGELSSKLWNSVAETIIDCTLEWGDKRCRSETVRKAWALIVAFIIERIKTGHLEERKHMLAMRSTISSMQHIELNNPIKNSEVNNPMQTSIE</sequence>
<evidence type="ECO:0000313" key="1">
    <source>
        <dbReference type="Proteomes" id="UP000887576"/>
    </source>
</evidence>
<name>A0AC34RM91_9BILA</name>